<protein>
    <recommendedName>
        <fullName evidence="5">Stress up-regulated Nod 19</fullName>
    </recommendedName>
</protein>
<dbReference type="PANTHER" id="PTHR33390">
    <property type="entry name" value="STRESS UP-REGULATED NOD 19 PROTEIN"/>
    <property type="match status" value="1"/>
</dbReference>
<evidence type="ECO:0000313" key="4">
    <source>
        <dbReference type="Proteomes" id="UP001341840"/>
    </source>
</evidence>
<dbReference type="PANTHER" id="PTHR33390:SF4">
    <property type="entry name" value="STRESS UP-REGULATED NOD 19-RELATED"/>
    <property type="match status" value="1"/>
</dbReference>
<evidence type="ECO:0008006" key="5">
    <source>
        <dbReference type="Google" id="ProtNLM"/>
    </source>
</evidence>
<keyword evidence="4" id="KW-1185">Reference proteome</keyword>
<feature type="region of interest" description="Disordered" evidence="1">
    <location>
        <begin position="373"/>
        <end position="432"/>
    </location>
</feature>
<evidence type="ECO:0000256" key="2">
    <source>
        <dbReference type="SAM" id="SignalP"/>
    </source>
</evidence>
<feature type="chain" id="PRO_5045922445" description="Stress up-regulated Nod 19" evidence="2">
    <location>
        <begin position="25"/>
        <end position="502"/>
    </location>
</feature>
<reference evidence="3 4" key="1">
    <citation type="journal article" date="2023" name="Plants (Basel)">
        <title>Bridging the Gap: Combining Genomics and Transcriptomics Approaches to Understand Stylosanthes scabra, an Orphan Legume from the Brazilian Caatinga.</title>
        <authorList>
            <person name="Ferreira-Neto J.R.C."/>
            <person name="da Silva M.D."/>
            <person name="Binneck E."/>
            <person name="de Melo N.F."/>
            <person name="da Silva R.H."/>
            <person name="de Melo A.L.T.M."/>
            <person name="Pandolfi V."/>
            <person name="Bustamante F.O."/>
            <person name="Brasileiro-Vidal A.C."/>
            <person name="Benko-Iseppon A.M."/>
        </authorList>
    </citation>
    <scope>NUCLEOTIDE SEQUENCE [LARGE SCALE GENOMIC DNA]</scope>
    <source>
        <tissue evidence="3">Leaves</tissue>
    </source>
</reference>
<name>A0ABU6XN21_9FABA</name>
<feature type="compositionally biased region" description="Basic and acidic residues" evidence="1">
    <location>
        <begin position="375"/>
        <end position="403"/>
    </location>
</feature>
<sequence>MKFINEVLLLFLTIIGLQSTILFAREFGNSNHVKTATFYTKTFALKSGKVVSKDFFDVEFPRGHIGIKNFKAELVDEHGNSLPLHEAYLHHYFVLRYFENATMLRDANKSNPYYGKKFRRNDGVCQDNVNSVSWGLGADARKTSSELPDPFRIEVGKHPDNVPREYDEEKWLLNILVIDTRGVQDKKGCSQCRCDLYNVKSKDLVNTTGVDGKPLPIDYKGGLFCCEKNSQCKLQKGYIKEKKRKASIKYTVTWVDWDQYQVPLKFYILDVTDQVTYNGSEPIHNCLVEYSIVPQNIDVERYHVKKTKIPMQKGGNLIYGTAHVHSGIVNATLYREDGTALCEIQSIYGTRNEAGNEKGYAIGMSGCYPKPGSVKIKDGGVRSGSSRRERKERKDRDKLRRPLLEPCHSGSSLTVRGSPRQHGTSAWEPDDSRFDPIRGSIFRLRARGPSDSRIVPVTAGYSWESGAESQNPSNTCSNVSQTWYCGFVATQLVSFGYSGGSS</sequence>
<dbReference type="EMBL" id="JASCZI010212073">
    <property type="protein sequence ID" value="MED6198245.1"/>
    <property type="molecule type" value="Genomic_DNA"/>
</dbReference>
<dbReference type="Pfam" id="PF07712">
    <property type="entry name" value="SURNod19"/>
    <property type="match status" value="1"/>
</dbReference>
<evidence type="ECO:0000256" key="1">
    <source>
        <dbReference type="SAM" id="MobiDB-lite"/>
    </source>
</evidence>
<keyword evidence="2" id="KW-0732">Signal</keyword>
<accession>A0ABU6XN21</accession>
<dbReference type="Proteomes" id="UP001341840">
    <property type="component" value="Unassembled WGS sequence"/>
</dbReference>
<evidence type="ECO:0000313" key="3">
    <source>
        <dbReference type="EMBL" id="MED6198245.1"/>
    </source>
</evidence>
<feature type="signal peptide" evidence="2">
    <location>
        <begin position="1"/>
        <end position="24"/>
    </location>
</feature>
<dbReference type="InterPro" id="IPR011692">
    <property type="entry name" value="Stress_up-reg_Nod19"/>
</dbReference>
<comment type="caution">
    <text evidence="3">The sequence shown here is derived from an EMBL/GenBank/DDBJ whole genome shotgun (WGS) entry which is preliminary data.</text>
</comment>
<organism evidence="3 4">
    <name type="scientific">Stylosanthes scabra</name>
    <dbReference type="NCBI Taxonomy" id="79078"/>
    <lineage>
        <taxon>Eukaryota</taxon>
        <taxon>Viridiplantae</taxon>
        <taxon>Streptophyta</taxon>
        <taxon>Embryophyta</taxon>
        <taxon>Tracheophyta</taxon>
        <taxon>Spermatophyta</taxon>
        <taxon>Magnoliopsida</taxon>
        <taxon>eudicotyledons</taxon>
        <taxon>Gunneridae</taxon>
        <taxon>Pentapetalae</taxon>
        <taxon>rosids</taxon>
        <taxon>fabids</taxon>
        <taxon>Fabales</taxon>
        <taxon>Fabaceae</taxon>
        <taxon>Papilionoideae</taxon>
        <taxon>50 kb inversion clade</taxon>
        <taxon>dalbergioids sensu lato</taxon>
        <taxon>Dalbergieae</taxon>
        <taxon>Pterocarpus clade</taxon>
        <taxon>Stylosanthes</taxon>
    </lineage>
</organism>
<gene>
    <name evidence="3" type="ORF">PIB30_064300</name>
</gene>
<proteinExistence type="predicted"/>